<gene>
    <name evidence="2" type="ORF">H9647_24735</name>
</gene>
<reference evidence="2 3" key="1">
    <citation type="submission" date="2020-08" db="EMBL/GenBank/DDBJ databases">
        <title>A Genomic Blueprint of the Chicken Gut Microbiome.</title>
        <authorList>
            <person name="Gilroy R."/>
            <person name="Ravi A."/>
            <person name="Getino M."/>
            <person name="Pursley I."/>
            <person name="Horton D.L."/>
            <person name="Alikhan N.-F."/>
            <person name="Baker D."/>
            <person name="Gharbi K."/>
            <person name="Hall N."/>
            <person name="Watson M."/>
            <person name="Adriaenssens E.M."/>
            <person name="Foster-Nyarko E."/>
            <person name="Jarju S."/>
            <person name="Secka A."/>
            <person name="Antonio M."/>
            <person name="Oren A."/>
            <person name="Chaudhuri R."/>
            <person name="La Ragione R.M."/>
            <person name="Hildebrand F."/>
            <person name="Pallen M.J."/>
        </authorList>
    </citation>
    <scope>NUCLEOTIDE SEQUENCE [LARGE SCALE GENOMIC DNA]</scope>
    <source>
        <strain evidence="2 3">Sa2BVA9</strain>
    </source>
</reference>
<keyword evidence="1" id="KW-0472">Membrane</keyword>
<name>A0ABR8T693_9BACL</name>
<evidence type="ECO:0000256" key="1">
    <source>
        <dbReference type="SAM" id="Phobius"/>
    </source>
</evidence>
<comment type="caution">
    <text evidence="2">The sequence shown here is derived from an EMBL/GenBank/DDBJ whole genome shotgun (WGS) entry which is preliminary data.</text>
</comment>
<organism evidence="2 3">
    <name type="scientific">Paenibacillus gallinarum</name>
    <dbReference type="NCBI Taxonomy" id="2762232"/>
    <lineage>
        <taxon>Bacteria</taxon>
        <taxon>Bacillati</taxon>
        <taxon>Bacillota</taxon>
        <taxon>Bacilli</taxon>
        <taxon>Bacillales</taxon>
        <taxon>Paenibacillaceae</taxon>
        <taxon>Paenibacillus</taxon>
    </lineage>
</organism>
<protein>
    <recommendedName>
        <fullName evidence="4">YiaAB two helix domain-containing protein</fullName>
    </recommendedName>
</protein>
<sequence length="77" mass="8933">MRRGLKWTLWSTSTFVISGIVLNFYLNYFTIGYAMIGVLLLLISGWGYLVQAKNDVNMVMDQKERGSYQGIIEQYTR</sequence>
<accession>A0ABR8T693</accession>
<proteinExistence type="predicted"/>
<keyword evidence="1" id="KW-1133">Transmembrane helix</keyword>
<evidence type="ECO:0000313" key="2">
    <source>
        <dbReference type="EMBL" id="MBD7971275.1"/>
    </source>
</evidence>
<dbReference type="Proteomes" id="UP000608071">
    <property type="component" value="Unassembled WGS sequence"/>
</dbReference>
<evidence type="ECO:0000313" key="3">
    <source>
        <dbReference type="Proteomes" id="UP000608071"/>
    </source>
</evidence>
<dbReference type="RefSeq" id="WP_160037124.1">
    <property type="nucleotide sequence ID" value="NZ_JACSQL010000026.1"/>
</dbReference>
<dbReference type="EMBL" id="JACSQL010000026">
    <property type="protein sequence ID" value="MBD7971275.1"/>
    <property type="molecule type" value="Genomic_DNA"/>
</dbReference>
<feature type="transmembrane region" description="Helical" evidence="1">
    <location>
        <begin position="31"/>
        <end position="50"/>
    </location>
</feature>
<keyword evidence="1" id="KW-0812">Transmembrane</keyword>
<feature type="transmembrane region" description="Helical" evidence="1">
    <location>
        <begin position="7"/>
        <end position="25"/>
    </location>
</feature>
<keyword evidence="3" id="KW-1185">Reference proteome</keyword>
<evidence type="ECO:0008006" key="4">
    <source>
        <dbReference type="Google" id="ProtNLM"/>
    </source>
</evidence>